<evidence type="ECO:0000313" key="1">
    <source>
        <dbReference type="EMBL" id="HJB09942.1"/>
    </source>
</evidence>
<organism evidence="1 2">
    <name type="scientific">Candidatus Brachybacterium merdavium</name>
    <dbReference type="NCBI Taxonomy" id="2838513"/>
    <lineage>
        <taxon>Bacteria</taxon>
        <taxon>Bacillati</taxon>
        <taxon>Actinomycetota</taxon>
        <taxon>Actinomycetes</taxon>
        <taxon>Micrococcales</taxon>
        <taxon>Dermabacteraceae</taxon>
        <taxon>Brachybacterium</taxon>
    </lineage>
</organism>
<proteinExistence type="predicted"/>
<dbReference type="AlphaFoldDB" id="A0A9D2LC77"/>
<protein>
    <submittedName>
        <fullName evidence="1">Uncharacterized protein</fullName>
    </submittedName>
</protein>
<dbReference type="Proteomes" id="UP000823823">
    <property type="component" value="Unassembled WGS sequence"/>
</dbReference>
<dbReference type="EMBL" id="DWZH01000038">
    <property type="protein sequence ID" value="HJB09942.1"/>
    <property type="molecule type" value="Genomic_DNA"/>
</dbReference>
<reference evidence="1" key="2">
    <citation type="submission" date="2021-04" db="EMBL/GenBank/DDBJ databases">
        <authorList>
            <person name="Gilroy R."/>
        </authorList>
    </citation>
    <scope>NUCLEOTIDE SEQUENCE</scope>
    <source>
        <strain evidence="1">ChiHjej13B12-24818</strain>
    </source>
</reference>
<name>A0A9D2LC77_9MICO</name>
<accession>A0A9D2LC77</accession>
<evidence type="ECO:0000313" key="2">
    <source>
        <dbReference type="Proteomes" id="UP000823823"/>
    </source>
</evidence>
<reference evidence="1" key="1">
    <citation type="journal article" date="2021" name="PeerJ">
        <title>Extensive microbial diversity within the chicken gut microbiome revealed by metagenomics and culture.</title>
        <authorList>
            <person name="Gilroy R."/>
            <person name="Ravi A."/>
            <person name="Getino M."/>
            <person name="Pursley I."/>
            <person name="Horton D.L."/>
            <person name="Alikhan N.F."/>
            <person name="Baker D."/>
            <person name="Gharbi K."/>
            <person name="Hall N."/>
            <person name="Watson M."/>
            <person name="Adriaenssens E.M."/>
            <person name="Foster-Nyarko E."/>
            <person name="Jarju S."/>
            <person name="Secka A."/>
            <person name="Antonio M."/>
            <person name="Oren A."/>
            <person name="Chaudhuri R.R."/>
            <person name="La Ragione R."/>
            <person name="Hildebrand F."/>
            <person name="Pallen M.J."/>
        </authorList>
    </citation>
    <scope>NUCLEOTIDE SEQUENCE</scope>
    <source>
        <strain evidence="1">ChiHjej13B12-24818</strain>
    </source>
</reference>
<comment type="caution">
    <text evidence="1">The sequence shown here is derived from an EMBL/GenBank/DDBJ whole genome shotgun (WGS) entry which is preliminary data.</text>
</comment>
<gene>
    <name evidence="1" type="ORF">H9786_05350</name>
</gene>
<sequence>MSTPLLRRCTALAAQARVELLTESHRSATTELDGVLREIETWAPEQVQAPDTTMVALAAAALQDLRERMAQAPTSTLEGRISRALDVLHALMASAPLRALA</sequence>